<dbReference type="eggNOG" id="ENOG502QQ0P">
    <property type="taxonomic scope" value="Eukaryota"/>
</dbReference>
<dbReference type="OrthoDB" id="10263073at2759"/>
<feature type="binding site" evidence="3">
    <location>
        <position position="450"/>
    </location>
    <ligand>
        <name>Mn(2+)</name>
        <dbReference type="ChEBI" id="CHEBI:29035"/>
        <label>2</label>
    </ligand>
</feature>
<dbReference type="SUPFAM" id="SSF51182">
    <property type="entry name" value="RmlC-like cupins"/>
    <property type="match status" value="2"/>
</dbReference>
<dbReference type="InterPro" id="IPR011051">
    <property type="entry name" value="RmlC_Cupin_sf"/>
</dbReference>
<dbReference type="NCBIfam" id="TIGR03404">
    <property type="entry name" value="bicupin_oxalic"/>
    <property type="match status" value="1"/>
</dbReference>
<dbReference type="Gene3D" id="2.60.120.10">
    <property type="entry name" value="Jelly Rolls"/>
    <property type="match status" value="3"/>
</dbReference>
<feature type="domain" description="Cupin type-1" evidence="6">
    <location>
        <begin position="158"/>
        <end position="320"/>
    </location>
</feature>
<dbReference type="Proteomes" id="UP000016933">
    <property type="component" value="Unassembled WGS sequence"/>
</dbReference>
<name>N1PT54_DOTSN</name>
<keyword evidence="1 3" id="KW-0479">Metal-binding</keyword>
<evidence type="ECO:0000313" key="7">
    <source>
        <dbReference type="EMBL" id="EME46631.1"/>
    </source>
</evidence>
<sequence>MLRRYLIAAALAVQALAAPRPQPAIVPRPFKIEERQSPPGFAIEDTPKELPTGPAGASGFLRGPTSLLGYSPGNPVNTALPGKVSADQFTLAPGQNEDEDLGLYLDLSELDNPQPIRGGNDAPTDPGPRNKELEKQNSDLYAPPGTDAGDVPNAKWPLALSHNRHGRESAGWARQQNVGNLPIATAMAGVDMHLEPNAYRELHWHQADEWSLVLNGSVRLTAVNEAGQTFTDDLQAGDVWFFPAGPLPPPLPSIVTSTLLIHPTGVPHNIQAFGDGCEFLLVFDSGDFSEDGTFLVSELFERNPKSVLAKDLRVDTSAFDNIPEGQLYIFPGTPAPTNISEQNVTGPAGVIPTKETYSYHFSQQQPYEVPGGSVKLLDSNTFPIAKDFAAALFAIESGAMRELHWHTTSDEWTYFIAGQGRLTAYVAPESSRTFDFQAGDTGYVPVVTAHYLENTGDEDLIYLEVLQAGTYNDISVAQWLGLTPKQVVKDHLGFSEDTLDRLPQIKPFIVPGNKDLTQTNFTETME</sequence>
<dbReference type="InterPro" id="IPR014710">
    <property type="entry name" value="RmlC-like_jellyroll"/>
</dbReference>
<keyword evidence="5" id="KW-0732">Signal</keyword>
<feature type="region of interest" description="Disordered" evidence="4">
    <location>
        <begin position="109"/>
        <end position="156"/>
    </location>
</feature>
<dbReference type="AlphaFoldDB" id="N1PT54"/>
<dbReference type="SMART" id="SM00835">
    <property type="entry name" value="Cupin_1"/>
    <property type="match status" value="2"/>
</dbReference>
<feature type="compositionally biased region" description="Basic and acidic residues" evidence="4">
    <location>
        <begin position="128"/>
        <end position="137"/>
    </location>
</feature>
<dbReference type="Pfam" id="PF00190">
    <property type="entry name" value="Cupin_1"/>
    <property type="match status" value="2"/>
</dbReference>
<gene>
    <name evidence="7" type="ORF">DOTSEDRAFT_52065</name>
</gene>
<reference evidence="8" key="1">
    <citation type="journal article" date="2012" name="PLoS Genet.">
        <title>The genomes of the fungal plant pathogens Cladosporium fulvum and Dothistroma septosporum reveal adaptation to different hosts and lifestyles but also signatures of common ancestry.</title>
        <authorList>
            <person name="de Wit P.J.G.M."/>
            <person name="van der Burgt A."/>
            <person name="Oekmen B."/>
            <person name="Stergiopoulos I."/>
            <person name="Abd-Elsalam K.A."/>
            <person name="Aerts A.L."/>
            <person name="Bahkali A.H."/>
            <person name="Beenen H.G."/>
            <person name="Chettri P."/>
            <person name="Cox M.P."/>
            <person name="Datema E."/>
            <person name="de Vries R.P."/>
            <person name="Dhillon B."/>
            <person name="Ganley A.R."/>
            <person name="Griffiths S.A."/>
            <person name="Guo Y."/>
            <person name="Hamelin R.C."/>
            <person name="Henrissat B."/>
            <person name="Kabir M.S."/>
            <person name="Jashni M.K."/>
            <person name="Kema G."/>
            <person name="Klaubauf S."/>
            <person name="Lapidus A."/>
            <person name="Levasseur A."/>
            <person name="Lindquist E."/>
            <person name="Mehrabi R."/>
            <person name="Ohm R.A."/>
            <person name="Owen T.J."/>
            <person name="Salamov A."/>
            <person name="Schwelm A."/>
            <person name="Schijlen E."/>
            <person name="Sun H."/>
            <person name="van den Burg H.A."/>
            <person name="van Ham R.C.H.J."/>
            <person name="Zhang S."/>
            <person name="Goodwin S.B."/>
            <person name="Grigoriev I.V."/>
            <person name="Collemare J."/>
            <person name="Bradshaw R.E."/>
        </authorList>
    </citation>
    <scope>NUCLEOTIDE SEQUENCE [LARGE SCALE GENOMIC DNA]</scope>
    <source>
        <strain evidence="8">NZE10 / CBS 128990</strain>
    </source>
</reference>
<dbReference type="InterPro" id="IPR006045">
    <property type="entry name" value="Cupin_1"/>
</dbReference>
<dbReference type="PANTHER" id="PTHR35848">
    <property type="entry name" value="OXALATE-BINDING PROTEIN"/>
    <property type="match status" value="1"/>
</dbReference>
<evidence type="ECO:0000256" key="4">
    <source>
        <dbReference type="SAM" id="MobiDB-lite"/>
    </source>
</evidence>
<dbReference type="InterPro" id="IPR051610">
    <property type="entry name" value="GPI/OXD"/>
</dbReference>
<accession>N1PT54</accession>
<dbReference type="HOGENOM" id="CLU_030515_2_0_1"/>
<feature type="domain" description="Cupin type-1" evidence="6">
    <location>
        <begin position="359"/>
        <end position="500"/>
    </location>
</feature>
<dbReference type="EMBL" id="KB446537">
    <property type="protein sequence ID" value="EME46631.1"/>
    <property type="molecule type" value="Genomic_DNA"/>
</dbReference>
<evidence type="ECO:0000256" key="1">
    <source>
        <dbReference type="ARBA" id="ARBA00022723"/>
    </source>
</evidence>
<dbReference type="STRING" id="675120.N1PT54"/>
<keyword evidence="8" id="KW-1185">Reference proteome</keyword>
<feature type="binding site" evidence="3">
    <location>
        <position position="411"/>
    </location>
    <ligand>
        <name>Mn(2+)</name>
        <dbReference type="ChEBI" id="CHEBI:29035"/>
        <label>2</label>
    </ligand>
</feature>
<evidence type="ECO:0000256" key="2">
    <source>
        <dbReference type="PIRSR" id="PIRSR617774-1"/>
    </source>
</evidence>
<protein>
    <recommendedName>
        <fullName evidence="6">Cupin type-1 domain-containing protein</fullName>
    </recommendedName>
</protein>
<dbReference type="GO" id="GO:0046872">
    <property type="term" value="F:metal ion binding"/>
    <property type="evidence" value="ECO:0007669"/>
    <property type="project" value="UniProtKB-KW"/>
</dbReference>
<dbReference type="InterPro" id="IPR017774">
    <property type="entry name" value="Bicupin_oxalate_deCO2ase/Oxase"/>
</dbReference>
<feature type="binding site" evidence="3">
    <location>
        <position position="268"/>
    </location>
    <ligand>
        <name>Mn(2+)</name>
        <dbReference type="ChEBI" id="CHEBI:29035"/>
        <label>1</label>
    </ligand>
</feature>
<feature type="chain" id="PRO_5004110129" description="Cupin type-1 domain-containing protein" evidence="5">
    <location>
        <begin position="18"/>
        <end position="526"/>
    </location>
</feature>
<evidence type="ECO:0000256" key="5">
    <source>
        <dbReference type="SAM" id="SignalP"/>
    </source>
</evidence>
<dbReference type="CDD" id="cd20305">
    <property type="entry name" value="cupin_OxDC_C"/>
    <property type="match status" value="1"/>
</dbReference>
<dbReference type="GO" id="GO:0033609">
    <property type="term" value="P:oxalate metabolic process"/>
    <property type="evidence" value="ECO:0007669"/>
    <property type="project" value="InterPro"/>
</dbReference>
<dbReference type="CDD" id="cd20304">
    <property type="entry name" value="cupin_OxDC_N"/>
    <property type="match status" value="1"/>
</dbReference>
<feature type="binding site" evidence="3">
    <location>
        <position position="205"/>
    </location>
    <ligand>
        <name>Mn(2+)</name>
        <dbReference type="ChEBI" id="CHEBI:29035"/>
        <label>1</label>
    </ligand>
</feature>
<feature type="active site" description="Proton donor" evidence="2">
    <location>
        <position position="464"/>
    </location>
</feature>
<comment type="cofactor">
    <cofactor evidence="3">
        <name>Mn(2+)</name>
        <dbReference type="ChEBI" id="CHEBI:29035"/>
    </cofactor>
    <text evidence="3">Binds 2 manganese ions per subunit.</text>
</comment>
<organism evidence="7 8">
    <name type="scientific">Dothistroma septosporum (strain NZE10 / CBS 128990)</name>
    <name type="common">Red band needle blight fungus</name>
    <name type="synonym">Mycosphaerella pini</name>
    <dbReference type="NCBI Taxonomy" id="675120"/>
    <lineage>
        <taxon>Eukaryota</taxon>
        <taxon>Fungi</taxon>
        <taxon>Dikarya</taxon>
        <taxon>Ascomycota</taxon>
        <taxon>Pezizomycotina</taxon>
        <taxon>Dothideomycetes</taxon>
        <taxon>Dothideomycetidae</taxon>
        <taxon>Mycosphaerellales</taxon>
        <taxon>Mycosphaerellaceae</taxon>
        <taxon>Dothistroma</taxon>
    </lineage>
</organism>
<dbReference type="OMA" id="HWHPNND"/>
<proteinExistence type="predicted"/>
<feature type="binding site" evidence="3">
    <location>
        <position position="209"/>
    </location>
    <ligand>
        <name>Mn(2+)</name>
        <dbReference type="ChEBI" id="CHEBI:29035"/>
        <label>1</label>
    </ligand>
</feature>
<feature type="signal peptide" evidence="5">
    <location>
        <begin position="1"/>
        <end position="17"/>
    </location>
</feature>
<evidence type="ECO:0000259" key="6">
    <source>
        <dbReference type="SMART" id="SM00835"/>
    </source>
</evidence>
<feature type="binding site" evidence="3">
    <location>
        <position position="406"/>
    </location>
    <ligand>
        <name>Mn(2+)</name>
        <dbReference type="ChEBI" id="CHEBI:29035"/>
        <label>2</label>
    </ligand>
</feature>
<evidence type="ECO:0000256" key="3">
    <source>
        <dbReference type="PIRSR" id="PIRSR617774-2"/>
    </source>
</evidence>
<feature type="binding site" evidence="3">
    <location>
        <position position="404"/>
    </location>
    <ligand>
        <name>Mn(2+)</name>
        <dbReference type="ChEBI" id="CHEBI:29035"/>
        <label>2</label>
    </ligand>
</feature>
<reference evidence="7 8" key="2">
    <citation type="journal article" date="2012" name="PLoS Pathog.">
        <title>Diverse lifestyles and strategies of plant pathogenesis encoded in the genomes of eighteen Dothideomycetes fungi.</title>
        <authorList>
            <person name="Ohm R.A."/>
            <person name="Feau N."/>
            <person name="Henrissat B."/>
            <person name="Schoch C.L."/>
            <person name="Horwitz B.A."/>
            <person name="Barry K.W."/>
            <person name="Condon B.J."/>
            <person name="Copeland A.C."/>
            <person name="Dhillon B."/>
            <person name="Glaser F."/>
            <person name="Hesse C.N."/>
            <person name="Kosti I."/>
            <person name="LaButti K."/>
            <person name="Lindquist E.A."/>
            <person name="Lucas S."/>
            <person name="Salamov A.A."/>
            <person name="Bradshaw R.E."/>
            <person name="Ciuffetti L."/>
            <person name="Hamelin R.C."/>
            <person name="Kema G.H.J."/>
            <person name="Lawrence C."/>
            <person name="Scott J.A."/>
            <person name="Spatafora J.W."/>
            <person name="Turgeon B.G."/>
            <person name="de Wit P.J.G.M."/>
            <person name="Zhong S."/>
            <person name="Goodwin S.B."/>
            <person name="Grigoriev I.V."/>
        </authorList>
    </citation>
    <scope>NUCLEOTIDE SEQUENCE [LARGE SCALE GENOMIC DNA]</scope>
    <source>
        <strain evidence="8">NZE10 / CBS 128990</strain>
    </source>
</reference>
<feature type="region of interest" description="Disordered" evidence="4">
    <location>
        <begin position="31"/>
        <end position="66"/>
    </location>
</feature>
<dbReference type="PANTHER" id="PTHR35848:SF9">
    <property type="entry name" value="SLL1358 PROTEIN"/>
    <property type="match status" value="1"/>
</dbReference>
<evidence type="ECO:0000313" key="8">
    <source>
        <dbReference type="Proteomes" id="UP000016933"/>
    </source>
</evidence>
<keyword evidence="3" id="KW-0464">Manganese</keyword>
<feature type="binding site" evidence="3">
    <location>
        <position position="203"/>
    </location>
    <ligand>
        <name>Mn(2+)</name>
        <dbReference type="ChEBI" id="CHEBI:29035"/>
        <label>1</label>
    </ligand>
</feature>